<sequence>MMNSILSTAKSLCVPHYITNILLCVIYFFLKTVQPFCTILFNDCQLELKEWEWLTFLGCIIVIKNRKQANFLNYLSTACMFGKALNFLLFFKQGPFYGLGYAILCLLHLIYCPEPVYSGPENFTYFRGTNLVDELERDKRNTWVVAFYAAWSPSCISFAPIFSEVSAEYSLTNLKFGKLDASRYPEIAKKYNIDTSTWSKQLPTVILFQDGKEKMRLPYFDAKNRVVKYFFQKENMTRDLGLNDAYQQCKKTAPKEKKPKTQKEMNASEGKDANSKKKD</sequence>
<dbReference type="EMBL" id="CAHIKZ030002149">
    <property type="protein sequence ID" value="CAE1281971.1"/>
    <property type="molecule type" value="Genomic_DNA"/>
</dbReference>
<keyword evidence="2" id="KW-1133">Transmembrane helix</keyword>
<dbReference type="Gene3D" id="3.40.30.10">
    <property type="entry name" value="Glutaredoxin"/>
    <property type="match status" value="1"/>
</dbReference>
<feature type="transmembrane region" description="Helical" evidence="2">
    <location>
        <begin position="12"/>
        <end position="30"/>
    </location>
</feature>
<organism evidence="4 5">
    <name type="scientific">Acanthosepion pharaonis</name>
    <name type="common">Pharaoh cuttlefish</name>
    <name type="synonym">Sepia pharaonis</name>
    <dbReference type="NCBI Taxonomy" id="158019"/>
    <lineage>
        <taxon>Eukaryota</taxon>
        <taxon>Metazoa</taxon>
        <taxon>Spiralia</taxon>
        <taxon>Lophotrochozoa</taxon>
        <taxon>Mollusca</taxon>
        <taxon>Cephalopoda</taxon>
        <taxon>Coleoidea</taxon>
        <taxon>Decapodiformes</taxon>
        <taxon>Sepiida</taxon>
        <taxon>Sepiina</taxon>
        <taxon>Sepiidae</taxon>
        <taxon>Acanthosepion</taxon>
    </lineage>
</organism>
<evidence type="ECO:0000256" key="2">
    <source>
        <dbReference type="SAM" id="Phobius"/>
    </source>
</evidence>
<feature type="domain" description="Thioredoxin" evidence="3">
    <location>
        <begin position="108"/>
        <end position="251"/>
    </location>
</feature>
<evidence type="ECO:0000259" key="3">
    <source>
        <dbReference type="PROSITE" id="PS51352"/>
    </source>
</evidence>
<dbReference type="InterPro" id="IPR036249">
    <property type="entry name" value="Thioredoxin-like_sf"/>
</dbReference>
<evidence type="ECO:0000256" key="1">
    <source>
        <dbReference type="SAM" id="MobiDB-lite"/>
    </source>
</evidence>
<protein>
    <submittedName>
        <fullName evidence="4">Thioredoxin-related transmembrane protein 2 homolog</fullName>
    </submittedName>
</protein>
<feature type="compositionally biased region" description="Basic and acidic residues" evidence="1">
    <location>
        <begin position="253"/>
        <end position="263"/>
    </location>
</feature>
<feature type="region of interest" description="Disordered" evidence="1">
    <location>
        <begin position="250"/>
        <end position="279"/>
    </location>
</feature>
<evidence type="ECO:0000313" key="5">
    <source>
        <dbReference type="Proteomes" id="UP000597762"/>
    </source>
</evidence>
<dbReference type="PANTHER" id="PTHR45663">
    <property type="entry name" value="GEO12009P1"/>
    <property type="match status" value="1"/>
</dbReference>
<dbReference type="Pfam" id="PF00085">
    <property type="entry name" value="Thioredoxin"/>
    <property type="match status" value="1"/>
</dbReference>
<name>A0A812CTT9_ACAPH</name>
<dbReference type="SUPFAM" id="SSF52833">
    <property type="entry name" value="Thioredoxin-like"/>
    <property type="match status" value="1"/>
</dbReference>
<dbReference type="GO" id="GO:0005737">
    <property type="term" value="C:cytoplasm"/>
    <property type="evidence" value="ECO:0007669"/>
    <property type="project" value="TreeGrafter"/>
</dbReference>
<dbReference type="GO" id="GO:0015035">
    <property type="term" value="F:protein-disulfide reductase activity"/>
    <property type="evidence" value="ECO:0007669"/>
    <property type="project" value="TreeGrafter"/>
</dbReference>
<dbReference type="AlphaFoldDB" id="A0A812CTT9"/>
<accession>A0A812CTT9</accession>
<keyword evidence="2" id="KW-0472">Membrane</keyword>
<keyword evidence="2 4" id="KW-0812">Transmembrane</keyword>
<dbReference type="OrthoDB" id="20229at2759"/>
<evidence type="ECO:0000313" key="4">
    <source>
        <dbReference type="EMBL" id="CAE1281971.1"/>
    </source>
</evidence>
<reference evidence="4" key="1">
    <citation type="submission" date="2021-01" db="EMBL/GenBank/DDBJ databases">
        <authorList>
            <person name="Li R."/>
            <person name="Bekaert M."/>
        </authorList>
    </citation>
    <scope>NUCLEOTIDE SEQUENCE</scope>
    <source>
        <strain evidence="4">Farmed</strain>
    </source>
</reference>
<dbReference type="Proteomes" id="UP000597762">
    <property type="component" value="Unassembled WGS sequence"/>
</dbReference>
<comment type="caution">
    <text evidence="4">The sequence shown here is derived from an EMBL/GenBank/DDBJ whole genome shotgun (WGS) entry which is preliminary data.</text>
</comment>
<keyword evidence="5" id="KW-1185">Reference proteome</keyword>
<dbReference type="PANTHER" id="PTHR45663:SF11">
    <property type="entry name" value="GEO12009P1"/>
    <property type="match status" value="1"/>
</dbReference>
<feature type="compositionally biased region" description="Basic and acidic residues" evidence="1">
    <location>
        <begin position="269"/>
        <end position="279"/>
    </location>
</feature>
<dbReference type="InterPro" id="IPR013766">
    <property type="entry name" value="Thioredoxin_domain"/>
</dbReference>
<dbReference type="PROSITE" id="PS51352">
    <property type="entry name" value="THIOREDOXIN_2"/>
    <property type="match status" value="1"/>
</dbReference>
<gene>
    <name evidence="4" type="ORF">SPHA_43155</name>
</gene>
<proteinExistence type="predicted"/>